<feature type="transmembrane region" description="Helical" evidence="6">
    <location>
        <begin position="12"/>
        <end position="31"/>
    </location>
</feature>
<dbReference type="EMBL" id="LIHL02000007">
    <property type="protein sequence ID" value="KAF5466680.1"/>
    <property type="molecule type" value="Genomic_DNA"/>
</dbReference>
<dbReference type="GO" id="GO:0005886">
    <property type="term" value="C:plasma membrane"/>
    <property type="evidence" value="ECO:0007669"/>
    <property type="project" value="UniProtKB-ARBA"/>
</dbReference>
<evidence type="ECO:0000313" key="9">
    <source>
        <dbReference type="Proteomes" id="UP000619265"/>
    </source>
</evidence>
<comment type="subcellular location">
    <subcellularLocation>
        <location evidence="1">Membrane</location>
        <topology evidence="1">Multi-pass membrane protein</topology>
    </subcellularLocation>
</comment>
<sequence length="131" mass="14967">MYSASSYAFAQAVIELPYGFVQAAVYVVIVYSMIGFEWTAAKFFWYIFFTYFTLMYYTYFGMKSVALTPNHKIASVVSIAFHALWNLFSGFTIPGPRIPSYMVEMVLLGMSNGLDHVWIGCFPVWRCKGHA</sequence>
<comment type="caution">
    <text evidence="8">The sequence shown here is derived from an EMBL/GenBank/DDBJ whole genome shotgun (WGS) entry which is preliminary data.</text>
</comment>
<feature type="transmembrane region" description="Helical" evidence="6">
    <location>
        <begin position="73"/>
        <end position="93"/>
    </location>
</feature>
<evidence type="ECO:0000256" key="5">
    <source>
        <dbReference type="ARBA" id="ARBA00023136"/>
    </source>
</evidence>
<accession>A0A833XIQ3</accession>
<dbReference type="GO" id="GO:0140359">
    <property type="term" value="F:ABC-type transporter activity"/>
    <property type="evidence" value="ECO:0007669"/>
    <property type="project" value="InterPro"/>
</dbReference>
<feature type="transmembrane region" description="Helical" evidence="6">
    <location>
        <begin position="43"/>
        <end position="61"/>
    </location>
</feature>
<dbReference type="Pfam" id="PF01061">
    <property type="entry name" value="ABC2_membrane"/>
    <property type="match status" value="1"/>
</dbReference>
<evidence type="ECO:0000256" key="4">
    <source>
        <dbReference type="ARBA" id="ARBA00022989"/>
    </source>
</evidence>
<dbReference type="Proteomes" id="UP000619265">
    <property type="component" value="Unassembled WGS sequence"/>
</dbReference>
<keyword evidence="2" id="KW-0813">Transport</keyword>
<gene>
    <name evidence="8" type="ORF">F2P56_016586</name>
</gene>
<reference evidence="8" key="2">
    <citation type="submission" date="2020-03" db="EMBL/GenBank/DDBJ databases">
        <title>Walnut 2.0.</title>
        <authorList>
            <person name="Marrano A."/>
            <person name="Britton M."/>
            <person name="Zimin A.V."/>
            <person name="Zaini P.A."/>
            <person name="Workman R."/>
            <person name="Puiu D."/>
            <person name="Bianco L."/>
            <person name="Allen B.J."/>
            <person name="Troggio M."/>
            <person name="Leslie C.A."/>
            <person name="Timp W."/>
            <person name="Dendekar A."/>
            <person name="Salzberg S.L."/>
            <person name="Neale D.B."/>
        </authorList>
    </citation>
    <scope>NUCLEOTIDE SEQUENCE</scope>
    <source>
        <tissue evidence="8">Leaves</tissue>
    </source>
</reference>
<evidence type="ECO:0000256" key="6">
    <source>
        <dbReference type="SAM" id="Phobius"/>
    </source>
</evidence>
<evidence type="ECO:0000256" key="1">
    <source>
        <dbReference type="ARBA" id="ARBA00004141"/>
    </source>
</evidence>
<keyword evidence="5 6" id="KW-0472">Membrane</keyword>
<dbReference type="Gramene" id="Jr07_30600_p1">
    <property type="protein sequence ID" value="cds.Jr07_30600_p1"/>
    <property type="gene ID" value="Jr07_30600"/>
</dbReference>
<proteinExistence type="predicted"/>
<name>A0A833XIQ3_JUGRE</name>
<evidence type="ECO:0000256" key="3">
    <source>
        <dbReference type="ARBA" id="ARBA00022692"/>
    </source>
</evidence>
<evidence type="ECO:0000313" key="8">
    <source>
        <dbReference type="EMBL" id="KAF5466680.1"/>
    </source>
</evidence>
<keyword evidence="3 6" id="KW-0812">Transmembrane</keyword>
<evidence type="ECO:0000256" key="2">
    <source>
        <dbReference type="ARBA" id="ARBA00022448"/>
    </source>
</evidence>
<reference evidence="8" key="1">
    <citation type="submission" date="2015-10" db="EMBL/GenBank/DDBJ databases">
        <authorList>
            <person name="Martinez-Garcia P.J."/>
            <person name="Crepeau M.W."/>
            <person name="Puiu D."/>
            <person name="Gonzalez-Ibeas D."/>
            <person name="Whalen J."/>
            <person name="Stevens K."/>
            <person name="Paul R."/>
            <person name="Butterfield T."/>
            <person name="Britton M."/>
            <person name="Reagan R."/>
            <person name="Chakraborty S."/>
            <person name="Walawage S.L."/>
            <person name="Vasquez-Gross H.A."/>
            <person name="Cardeno C."/>
            <person name="Famula R."/>
            <person name="Pratt K."/>
            <person name="Kuruganti S."/>
            <person name="Aradhya M.K."/>
            <person name="Leslie C.A."/>
            <person name="Dandekar A.M."/>
            <person name="Salzberg S.L."/>
            <person name="Wegrzyn J.L."/>
            <person name="Langley C.H."/>
            <person name="Neale D.B."/>
        </authorList>
    </citation>
    <scope>NUCLEOTIDE SEQUENCE</scope>
    <source>
        <tissue evidence="8">Leaves</tissue>
    </source>
</reference>
<organism evidence="8 9">
    <name type="scientific">Juglans regia</name>
    <name type="common">English walnut</name>
    <dbReference type="NCBI Taxonomy" id="51240"/>
    <lineage>
        <taxon>Eukaryota</taxon>
        <taxon>Viridiplantae</taxon>
        <taxon>Streptophyta</taxon>
        <taxon>Embryophyta</taxon>
        <taxon>Tracheophyta</taxon>
        <taxon>Spermatophyta</taxon>
        <taxon>Magnoliopsida</taxon>
        <taxon>eudicotyledons</taxon>
        <taxon>Gunneridae</taxon>
        <taxon>Pentapetalae</taxon>
        <taxon>rosids</taxon>
        <taxon>fabids</taxon>
        <taxon>Fagales</taxon>
        <taxon>Juglandaceae</taxon>
        <taxon>Juglans</taxon>
    </lineage>
</organism>
<dbReference type="AlphaFoldDB" id="A0A833XIQ3"/>
<keyword evidence="4 6" id="KW-1133">Transmembrane helix</keyword>
<dbReference type="PANTHER" id="PTHR19241">
    <property type="entry name" value="ATP-BINDING CASSETTE TRANSPORTER"/>
    <property type="match status" value="1"/>
</dbReference>
<evidence type="ECO:0000259" key="7">
    <source>
        <dbReference type="Pfam" id="PF01061"/>
    </source>
</evidence>
<feature type="domain" description="ABC-2 type transporter transmembrane" evidence="7">
    <location>
        <begin position="1"/>
        <end position="105"/>
    </location>
</feature>
<protein>
    <recommendedName>
        <fullName evidence="7">ABC-2 type transporter transmembrane domain-containing protein</fullName>
    </recommendedName>
</protein>
<dbReference type="InterPro" id="IPR013525">
    <property type="entry name" value="ABC2_TM"/>
</dbReference>